<evidence type="ECO:0000256" key="2">
    <source>
        <dbReference type="ARBA" id="ARBA00022448"/>
    </source>
</evidence>
<keyword evidence="7 9" id="KW-0472">Membrane</keyword>
<dbReference type="Proteomes" id="UP000736856">
    <property type="component" value="Unassembled WGS sequence"/>
</dbReference>
<evidence type="ECO:0000256" key="5">
    <source>
        <dbReference type="ARBA" id="ARBA00022989"/>
    </source>
</evidence>
<dbReference type="PANTHER" id="PTHR30266:SF2">
    <property type="entry name" value="LARGE-CONDUCTANCE MECHANOSENSITIVE CHANNEL"/>
    <property type="match status" value="1"/>
</dbReference>
<keyword evidence="8 9" id="KW-0407">Ion channel</keyword>
<keyword evidence="5 9" id="KW-1133">Transmembrane helix</keyword>
<dbReference type="PANTHER" id="PTHR30266">
    <property type="entry name" value="MECHANOSENSITIVE CHANNEL MSCL"/>
    <property type="match status" value="1"/>
</dbReference>
<dbReference type="NCBIfam" id="TIGR00220">
    <property type="entry name" value="mscL"/>
    <property type="match status" value="1"/>
</dbReference>
<dbReference type="SUPFAM" id="SSF81330">
    <property type="entry name" value="Gated mechanosensitive channel"/>
    <property type="match status" value="1"/>
</dbReference>
<comment type="function">
    <text evidence="9">Channel that opens in response to stretch forces in the membrane lipid bilayer. May participate in the regulation of osmotic pressure changes within the cell.</text>
</comment>
<keyword evidence="4 9" id="KW-0812">Transmembrane</keyword>
<comment type="similarity">
    <text evidence="9">Belongs to the MscL family.</text>
</comment>
<sequence>MGTSTSFINSFKKFIARGNVIDLSVGIIIGGAFSRVVQSLVEDIIMPLVGFVIGNGADFSDYFFPLSSDVKSTLISEARKQGAVFAYGSFISVIVNFLILAFVVFILIQFVNKLAHHKEEAEAVKVSEVSILTEIRDLLKTR</sequence>
<evidence type="ECO:0000256" key="7">
    <source>
        <dbReference type="ARBA" id="ARBA00023136"/>
    </source>
</evidence>
<gene>
    <name evidence="9 10" type="primary">mscL</name>
    <name evidence="10" type="ORF">EU981_01895</name>
</gene>
<comment type="subcellular location">
    <subcellularLocation>
        <location evidence="9">Cell inner membrane</location>
        <topology evidence="9">Multi-pass membrane protein</topology>
    </subcellularLocation>
    <subcellularLocation>
        <location evidence="1">Membrane</location>
        <topology evidence="1">Multi-pass membrane protein</topology>
    </subcellularLocation>
</comment>
<feature type="transmembrane region" description="Helical" evidence="9">
    <location>
        <begin position="44"/>
        <end position="64"/>
    </location>
</feature>
<evidence type="ECO:0000313" key="11">
    <source>
        <dbReference type="Proteomes" id="UP000736856"/>
    </source>
</evidence>
<feature type="transmembrane region" description="Helical" evidence="9">
    <location>
        <begin position="84"/>
        <end position="108"/>
    </location>
</feature>
<comment type="caution">
    <text evidence="10">The sequence shown here is derived from an EMBL/GenBank/DDBJ whole genome shotgun (WGS) entry which is preliminary data.</text>
</comment>
<evidence type="ECO:0000256" key="6">
    <source>
        <dbReference type="ARBA" id="ARBA00023065"/>
    </source>
</evidence>
<dbReference type="InterPro" id="IPR001185">
    <property type="entry name" value="MS_channel"/>
</dbReference>
<comment type="subunit">
    <text evidence="9">Homopentamer.</text>
</comment>
<dbReference type="HAMAP" id="MF_00115">
    <property type="entry name" value="MscL"/>
    <property type="match status" value="1"/>
</dbReference>
<accession>A0A937AEX8</accession>
<evidence type="ECO:0000256" key="8">
    <source>
        <dbReference type="ARBA" id="ARBA00023303"/>
    </source>
</evidence>
<dbReference type="InterPro" id="IPR036019">
    <property type="entry name" value="MscL_channel"/>
</dbReference>
<feature type="transmembrane region" description="Helical" evidence="9">
    <location>
        <begin position="20"/>
        <end position="37"/>
    </location>
</feature>
<dbReference type="PRINTS" id="PR01264">
    <property type="entry name" value="MECHCHANNEL"/>
</dbReference>
<proteinExistence type="inferred from homology"/>
<evidence type="ECO:0000256" key="1">
    <source>
        <dbReference type="ARBA" id="ARBA00004141"/>
    </source>
</evidence>
<evidence type="ECO:0000256" key="9">
    <source>
        <dbReference type="HAMAP-Rule" id="MF_00115"/>
    </source>
</evidence>
<dbReference type="Pfam" id="PF01741">
    <property type="entry name" value="MscL"/>
    <property type="match status" value="1"/>
</dbReference>
<reference evidence="10" key="1">
    <citation type="submission" date="2019-02" db="EMBL/GenBank/DDBJ databases">
        <title>A novel Candidatus Liberibacter species associated with the New Zealand native fuchsia psyllid, Ctenarytaina fuchsiae.</title>
        <authorList>
            <person name="Thompson S.M."/>
            <person name="Jorgensen N."/>
            <person name="David C."/>
            <person name="Bulman S.R."/>
            <person name="Smith G.R."/>
        </authorList>
    </citation>
    <scope>NUCLEOTIDE SEQUENCE</scope>
    <source>
        <strain evidence="10">Oxford</strain>
    </source>
</reference>
<evidence type="ECO:0000313" key="10">
    <source>
        <dbReference type="EMBL" id="MBL0848843.1"/>
    </source>
</evidence>
<dbReference type="Gene3D" id="1.10.1200.120">
    <property type="entry name" value="Large-conductance mechanosensitive channel, MscL, domain 1"/>
    <property type="match status" value="1"/>
</dbReference>
<keyword evidence="9" id="KW-0997">Cell inner membrane</keyword>
<evidence type="ECO:0000256" key="4">
    <source>
        <dbReference type="ARBA" id="ARBA00022692"/>
    </source>
</evidence>
<keyword evidence="3 9" id="KW-1003">Cell membrane</keyword>
<dbReference type="NCBIfam" id="NF010557">
    <property type="entry name" value="PRK13952.1"/>
    <property type="match status" value="1"/>
</dbReference>
<protein>
    <recommendedName>
        <fullName evidence="9">Large-conductance mechanosensitive channel</fullName>
    </recommendedName>
</protein>
<evidence type="ECO:0000256" key="3">
    <source>
        <dbReference type="ARBA" id="ARBA00022475"/>
    </source>
</evidence>
<keyword evidence="2 9" id="KW-0813">Transport</keyword>
<keyword evidence="6 9" id="KW-0406">Ion transport</keyword>
<dbReference type="AlphaFoldDB" id="A0A937AEX8"/>
<dbReference type="EMBL" id="SEOL01000002">
    <property type="protein sequence ID" value="MBL0848843.1"/>
    <property type="molecule type" value="Genomic_DNA"/>
</dbReference>
<organism evidence="10 11">
    <name type="scientific">Candidatus Liberibacter ctenarytainae</name>
    <dbReference type="NCBI Taxonomy" id="2020335"/>
    <lineage>
        <taxon>Bacteria</taxon>
        <taxon>Pseudomonadati</taxon>
        <taxon>Pseudomonadota</taxon>
        <taxon>Alphaproteobacteria</taxon>
        <taxon>Hyphomicrobiales</taxon>
        <taxon>Rhizobiaceae</taxon>
        <taxon>Liberibacter</taxon>
    </lineage>
</organism>
<dbReference type="GO" id="GO:0005886">
    <property type="term" value="C:plasma membrane"/>
    <property type="evidence" value="ECO:0007669"/>
    <property type="project" value="UniProtKB-SubCell"/>
</dbReference>
<name>A0A937AEX8_9HYPH</name>
<dbReference type="GO" id="GO:0008381">
    <property type="term" value="F:mechanosensitive monoatomic ion channel activity"/>
    <property type="evidence" value="ECO:0007669"/>
    <property type="project" value="UniProtKB-UniRule"/>
</dbReference>
<dbReference type="InterPro" id="IPR037673">
    <property type="entry name" value="MSC/AndL"/>
</dbReference>